<dbReference type="InterPro" id="IPR026968">
    <property type="entry name" value="PcaD/CatD"/>
</dbReference>
<dbReference type="Gene3D" id="3.40.50.1820">
    <property type="entry name" value="alpha/beta hydrolase"/>
    <property type="match status" value="1"/>
</dbReference>
<dbReference type="NCBIfam" id="TIGR02427">
    <property type="entry name" value="protocat_pcaD"/>
    <property type="match status" value="1"/>
</dbReference>
<dbReference type="PRINTS" id="PR00111">
    <property type="entry name" value="ABHYDROLASE"/>
</dbReference>
<dbReference type="InterPro" id="IPR052512">
    <property type="entry name" value="4CMD/NDH-1_regulator"/>
</dbReference>
<reference evidence="3 4" key="1">
    <citation type="submission" date="2024-06" db="EMBL/GenBank/DDBJ databases">
        <title>The Natural Products Discovery Center: Release of the First 8490 Sequenced Strains for Exploring Actinobacteria Biosynthetic Diversity.</title>
        <authorList>
            <person name="Kalkreuter E."/>
            <person name="Kautsar S.A."/>
            <person name="Yang D."/>
            <person name="Bader C.D."/>
            <person name="Teijaro C.N."/>
            <person name="Fluegel L."/>
            <person name="Davis C.M."/>
            <person name="Simpson J.R."/>
            <person name="Lauterbach L."/>
            <person name="Steele A.D."/>
            <person name="Gui C."/>
            <person name="Meng S."/>
            <person name="Li G."/>
            <person name="Viehrig K."/>
            <person name="Ye F."/>
            <person name="Su P."/>
            <person name="Kiefer A.F."/>
            <person name="Nichols A."/>
            <person name="Cepeda A.J."/>
            <person name="Yan W."/>
            <person name="Fan B."/>
            <person name="Jiang Y."/>
            <person name="Adhikari A."/>
            <person name="Zheng C.-J."/>
            <person name="Schuster L."/>
            <person name="Cowan T.M."/>
            <person name="Smanski M.J."/>
            <person name="Chevrette M.G."/>
            <person name="De Carvalho L.P.S."/>
            <person name="Shen B."/>
        </authorList>
    </citation>
    <scope>NUCLEOTIDE SEQUENCE [LARGE SCALE GENOMIC DNA]</scope>
    <source>
        <strain evidence="3 4">NPDC001615</strain>
    </source>
</reference>
<evidence type="ECO:0000259" key="2">
    <source>
        <dbReference type="Pfam" id="PF12697"/>
    </source>
</evidence>
<dbReference type="Gene3D" id="1.20.1290.10">
    <property type="entry name" value="AhpD-like"/>
    <property type="match status" value="1"/>
</dbReference>
<dbReference type="InterPro" id="IPR029032">
    <property type="entry name" value="AhpD-like"/>
</dbReference>
<feature type="domain" description="AB hydrolase-1" evidence="2">
    <location>
        <begin position="22"/>
        <end position="241"/>
    </location>
</feature>
<evidence type="ECO:0000313" key="4">
    <source>
        <dbReference type="Proteomes" id="UP001496720"/>
    </source>
</evidence>
<evidence type="ECO:0000313" key="3">
    <source>
        <dbReference type="EMBL" id="MER6168327.1"/>
    </source>
</evidence>
<dbReference type="Pfam" id="PF02627">
    <property type="entry name" value="CMD"/>
    <property type="match status" value="1"/>
</dbReference>
<dbReference type="InterPro" id="IPR003779">
    <property type="entry name" value="CMD-like"/>
</dbReference>
<dbReference type="InterPro" id="IPR029058">
    <property type="entry name" value="AB_hydrolase_fold"/>
</dbReference>
<dbReference type="InterPro" id="IPR000073">
    <property type="entry name" value="AB_hydrolase_1"/>
</dbReference>
<dbReference type="Pfam" id="PF12697">
    <property type="entry name" value="Abhydrolase_6"/>
    <property type="match status" value="1"/>
</dbReference>
<comment type="caution">
    <text evidence="3">The sequence shown here is derived from an EMBL/GenBank/DDBJ whole genome shotgun (WGS) entry which is preliminary data.</text>
</comment>
<dbReference type="InterPro" id="IPR012788">
    <property type="entry name" value="Decarb_PcaC"/>
</dbReference>
<accession>A0ABV1T464</accession>
<dbReference type="PANTHER" id="PTHR33570">
    <property type="entry name" value="4-CARBOXYMUCONOLACTONE DECARBOXYLASE FAMILY PROTEIN"/>
    <property type="match status" value="1"/>
</dbReference>
<dbReference type="NCBIfam" id="TIGR02425">
    <property type="entry name" value="decarb_PcaC"/>
    <property type="match status" value="1"/>
</dbReference>
<dbReference type="Proteomes" id="UP001496720">
    <property type="component" value="Unassembled WGS sequence"/>
</dbReference>
<keyword evidence="4" id="KW-1185">Reference proteome</keyword>
<dbReference type="SUPFAM" id="SSF69118">
    <property type="entry name" value="AhpD-like"/>
    <property type="match status" value="1"/>
</dbReference>
<feature type="domain" description="Carboxymuconolactone decarboxylase-like" evidence="1">
    <location>
        <begin position="281"/>
        <end position="363"/>
    </location>
</feature>
<keyword evidence="3" id="KW-0378">Hydrolase</keyword>
<dbReference type="GO" id="GO:0047570">
    <property type="term" value="F:3-oxoadipate enol-lactonase activity"/>
    <property type="evidence" value="ECO:0007669"/>
    <property type="project" value="UniProtKB-EC"/>
</dbReference>
<dbReference type="SUPFAM" id="SSF53474">
    <property type="entry name" value="alpha/beta-Hydrolases"/>
    <property type="match status" value="1"/>
</dbReference>
<dbReference type="EMBL" id="JBEOZY010000039">
    <property type="protein sequence ID" value="MER6168327.1"/>
    <property type="molecule type" value="Genomic_DNA"/>
</dbReference>
<sequence length="375" mass="39710">MTTLLNHLSEGPASAPPLLLGPSLGTSYALWDAVAPELSIGHRVIRWDLPGHGGSRADLIGPGATVGDLADLVLALADSLGVERFAYAGVSLGGAVGLHLAVHHGQRVSSLAVVCSSAHFDGAKPWRERATRVREEGLGRLAESADARWFTPGFTVPRLVRDHRDADPGAYAACCDALAAFDLRDRVGEISAPTLLVAGREDPATPPAHLREIADAVPGATLTEIPGASHLAPAERPEAVLTALRAHFDGGAGRGMAVRREVLGDAHVDRAQARQTPFTARFQDFISRYAWGEVWTDETLSRRERSMVTLTALVAHGHYEELAMHVRAARRNGLTPDEIGAVLLQTAVYCGVPAANSAFATAQRVLAEEADGAPE</sequence>
<dbReference type="RefSeq" id="WP_352149683.1">
    <property type="nucleotide sequence ID" value="NZ_JBEOZY010000039.1"/>
</dbReference>
<gene>
    <name evidence="3" type="primary">pcaD</name>
    <name evidence="3" type="ORF">ABT188_27895</name>
</gene>
<evidence type="ECO:0000259" key="1">
    <source>
        <dbReference type="Pfam" id="PF02627"/>
    </source>
</evidence>
<name>A0ABV1T464_9ACTN</name>
<organism evidence="3 4">
    <name type="scientific">Streptomyces violaceorubidus</name>
    <dbReference type="NCBI Taxonomy" id="284042"/>
    <lineage>
        <taxon>Bacteria</taxon>
        <taxon>Bacillati</taxon>
        <taxon>Actinomycetota</taxon>
        <taxon>Actinomycetes</taxon>
        <taxon>Kitasatosporales</taxon>
        <taxon>Streptomycetaceae</taxon>
        <taxon>Streptomyces</taxon>
    </lineage>
</organism>
<dbReference type="EC" id="3.1.1.24" evidence="3"/>
<protein>
    <submittedName>
        <fullName evidence="3">3-oxoadipate enol-lactonase</fullName>
        <ecNumber evidence="3">3.1.1.24</ecNumber>
    </submittedName>
</protein>
<proteinExistence type="predicted"/>
<dbReference type="PANTHER" id="PTHR33570:SF2">
    <property type="entry name" value="CARBOXYMUCONOLACTONE DECARBOXYLASE-LIKE DOMAIN-CONTAINING PROTEIN"/>
    <property type="match status" value="1"/>
</dbReference>